<dbReference type="SMART" id="SM00184">
    <property type="entry name" value="RING"/>
    <property type="match status" value="1"/>
</dbReference>
<keyword evidence="8 13" id="KW-0863">Zinc-finger</keyword>
<dbReference type="GO" id="GO:0016567">
    <property type="term" value="P:protein ubiquitination"/>
    <property type="evidence" value="ECO:0007669"/>
    <property type="project" value="InterPro"/>
</dbReference>
<comment type="pathway">
    <text evidence="3">Protein modification; protein ubiquitination.</text>
</comment>
<evidence type="ECO:0000256" key="8">
    <source>
        <dbReference type="ARBA" id="ARBA00022771"/>
    </source>
</evidence>
<dbReference type="Pfam" id="PF13639">
    <property type="entry name" value="zf-RING_2"/>
    <property type="match status" value="1"/>
</dbReference>
<evidence type="ECO:0000256" key="14">
    <source>
        <dbReference type="SAM" id="Phobius"/>
    </source>
</evidence>
<dbReference type="CDD" id="cd16454">
    <property type="entry name" value="RING-H2_PA-TM-RING"/>
    <property type="match status" value="1"/>
</dbReference>
<protein>
    <recommendedName>
        <fullName evidence="4">RING-type E3 ubiquitin transferase</fullName>
        <ecNumber evidence="4">2.3.2.27</ecNumber>
    </recommendedName>
</protein>
<evidence type="ECO:0000256" key="7">
    <source>
        <dbReference type="ARBA" id="ARBA00022723"/>
    </source>
</evidence>
<keyword evidence="11 14" id="KW-1133">Transmembrane helix</keyword>
<evidence type="ECO:0000256" key="3">
    <source>
        <dbReference type="ARBA" id="ARBA00004906"/>
    </source>
</evidence>
<dbReference type="Gene3D" id="3.30.40.10">
    <property type="entry name" value="Zinc/RING finger domain, C3HC4 (zinc finger)"/>
    <property type="match status" value="1"/>
</dbReference>
<reference evidence="16 17" key="1">
    <citation type="journal article" date="2020" name="Nat. Food">
        <title>A phased Vanilla planifolia genome enables genetic improvement of flavour and production.</title>
        <authorList>
            <person name="Hasing T."/>
            <person name="Tang H."/>
            <person name="Brym M."/>
            <person name="Khazi F."/>
            <person name="Huang T."/>
            <person name="Chambers A.H."/>
        </authorList>
    </citation>
    <scope>NUCLEOTIDE SEQUENCE [LARGE SCALE GENOMIC DNA]</scope>
    <source>
        <tissue evidence="16">Leaf</tissue>
    </source>
</reference>
<gene>
    <name evidence="16" type="ORF">HPP92_008254</name>
</gene>
<dbReference type="GO" id="GO:0008270">
    <property type="term" value="F:zinc ion binding"/>
    <property type="evidence" value="ECO:0007669"/>
    <property type="project" value="UniProtKB-KW"/>
</dbReference>
<name>A0A835V3L2_VANPL</name>
<evidence type="ECO:0000256" key="5">
    <source>
        <dbReference type="ARBA" id="ARBA00022679"/>
    </source>
</evidence>
<evidence type="ECO:0000256" key="11">
    <source>
        <dbReference type="ARBA" id="ARBA00022989"/>
    </source>
</evidence>
<evidence type="ECO:0000256" key="9">
    <source>
        <dbReference type="ARBA" id="ARBA00022786"/>
    </source>
</evidence>
<evidence type="ECO:0000256" key="1">
    <source>
        <dbReference type="ARBA" id="ARBA00000900"/>
    </source>
</evidence>
<dbReference type="PANTHER" id="PTHR46913">
    <property type="entry name" value="RING-H2 FINGER PROTEIN ATL16"/>
    <property type="match status" value="1"/>
</dbReference>
<dbReference type="EMBL" id="JADCNM010000004">
    <property type="protein sequence ID" value="KAG0486159.1"/>
    <property type="molecule type" value="Genomic_DNA"/>
</dbReference>
<dbReference type="FunFam" id="3.30.40.10:FF:000187">
    <property type="entry name" value="E3 ubiquitin-protein ligase ATL6"/>
    <property type="match status" value="1"/>
</dbReference>
<proteinExistence type="predicted"/>
<evidence type="ECO:0000256" key="6">
    <source>
        <dbReference type="ARBA" id="ARBA00022692"/>
    </source>
</evidence>
<sequence>MSLPTVAIVATVGIVATAVFLLSYYVFVLKCCLNCRPSDLLLRLFSLSSSDHPSSSSPTSARTSSSGLQPSVIRAIPTARFSSSSSSSVVSTADCAVCQDDFRNGDMLRLLPGCTHAFHIDCVDPWLDSSASCPICRADISVNSIDAHLPRCGSQSRHAVVIDTKIDRVAPRSPPRGTSKGDECIEDTRDVNGVFADAQSSGDGRFRLSFFSLDHDQSARTAQPNATDVS</sequence>
<accession>A0A835V3L2</accession>
<evidence type="ECO:0000313" key="16">
    <source>
        <dbReference type="EMBL" id="KAG0486159.1"/>
    </source>
</evidence>
<dbReference type="AlphaFoldDB" id="A0A835V3L2"/>
<evidence type="ECO:0000256" key="12">
    <source>
        <dbReference type="ARBA" id="ARBA00023136"/>
    </source>
</evidence>
<comment type="subcellular location">
    <subcellularLocation>
        <location evidence="2">Membrane</location>
        <topology evidence="2">Single-pass membrane protein</topology>
    </subcellularLocation>
</comment>
<dbReference type="GO" id="GO:0061630">
    <property type="term" value="F:ubiquitin protein ligase activity"/>
    <property type="evidence" value="ECO:0007669"/>
    <property type="project" value="UniProtKB-EC"/>
</dbReference>
<dbReference type="EC" id="2.3.2.27" evidence="4"/>
<dbReference type="Proteomes" id="UP000639772">
    <property type="component" value="Unassembled WGS sequence"/>
</dbReference>
<evidence type="ECO:0000256" key="2">
    <source>
        <dbReference type="ARBA" id="ARBA00004167"/>
    </source>
</evidence>
<evidence type="ECO:0000256" key="4">
    <source>
        <dbReference type="ARBA" id="ARBA00012483"/>
    </source>
</evidence>
<keyword evidence="7" id="KW-0479">Metal-binding</keyword>
<dbReference type="InterPro" id="IPR013083">
    <property type="entry name" value="Znf_RING/FYVE/PHD"/>
</dbReference>
<evidence type="ECO:0000256" key="10">
    <source>
        <dbReference type="ARBA" id="ARBA00022833"/>
    </source>
</evidence>
<dbReference type="PROSITE" id="PS50089">
    <property type="entry name" value="ZF_RING_2"/>
    <property type="match status" value="1"/>
</dbReference>
<dbReference type="GO" id="GO:0016020">
    <property type="term" value="C:membrane"/>
    <property type="evidence" value="ECO:0007669"/>
    <property type="project" value="UniProtKB-SubCell"/>
</dbReference>
<dbReference type="InterPro" id="IPR001841">
    <property type="entry name" value="Znf_RING"/>
</dbReference>
<keyword evidence="12 14" id="KW-0472">Membrane</keyword>
<keyword evidence="9" id="KW-0833">Ubl conjugation pathway</keyword>
<dbReference type="InterPro" id="IPR044600">
    <property type="entry name" value="ATL1/ATL16-like"/>
</dbReference>
<evidence type="ECO:0000259" key="15">
    <source>
        <dbReference type="PROSITE" id="PS50089"/>
    </source>
</evidence>
<dbReference type="SUPFAM" id="SSF57850">
    <property type="entry name" value="RING/U-box"/>
    <property type="match status" value="1"/>
</dbReference>
<evidence type="ECO:0000313" key="17">
    <source>
        <dbReference type="Proteomes" id="UP000639772"/>
    </source>
</evidence>
<evidence type="ECO:0000256" key="13">
    <source>
        <dbReference type="PROSITE-ProRule" id="PRU00175"/>
    </source>
</evidence>
<comment type="catalytic activity">
    <reaction evidence="1">
        <text>S-ubiquitinyl-[E2 ubiquitin-conjugating enzyme]-L-cysteine + [acceptor protein]-L-lysine = [E2 ubiquitin-conjugating enzyme]-L-cysteine + N(6)-ubiquitinyl-[acceptor protein]-L-lysine.</text>
        <dbReference type="EC" id="2.3.2.27"/>
    </reaction>
</comment>
<keyword evidence="5" id="KW-0808">Transferase</keyword>
<keyword evidence="6 14" id="KW-0812">Transmembrane</keyword>
<feature type="transmembrane region" description="Helical" evidence="14">
    <location>
        <begin position="6"/>
        <end position="27"/>
    </location>
</feature>
<comment type="caution">
    <text evidence="16">The sequence shown here is derived from an EMBL/GenBank/DDBJ whole genome shotgun (WGS) entry which is preliminary data.</text>
</comment>
<feature type="domain" description="RING-type" evidence="15">
    <location>
        <begin position="95"/>
        <end position="137"/>
    </location>
</feature>
<dbReference type="PANTHER" id="PTHR46913:SF1">
    <property type="entry name" value="RING-H2 FINGER PROTEIN ATL16"/>
    <property type="match status" value="1"/>
</dbReference>
<dbReference type="OrthoDB" id="8062037at2759"/>
<organism evidence="16 17">
    <name type="scientific">Vanilla planifolia</name>
    <name type="common">Vanilla</name>
    <dbReference type="NCBI Taxonomy" id="51239"/>
    <lineage>
        <taxon>Eukaryota</taxon>
        <taxon>Viridiplantae</taxon>
        <taxon>Streptophyta</taxon>
        <taxon>Embryophyta</taxon>
        <taxon>Tracheophyta</taxon>
        <taxon>Spermatophyta</taxon>
        <taxon>Magnoliopsida</taxon>
        <taxon>Liliopsida</taxon>
        <taxon>Asparagales</taxon>
        <taxon>Orchidaceae</taxon>
        <taxon>Vanilloideae</taxon>
        <taxon>Vanilleae</taxon>
        <taxon>Vanilla</taxon>
    </lineage>
</organism>
<keyword evidence="10" id="KW-0862">Zinc</keyword>